<keyword evidence="6 7" id="KW-0472">Membrane</keyword>
<evidence type="ECO:0000256" key="7">
    <source>
        <dbReference type="SAM" id="Phobius"/>
    </source>
</evidence>
<proteinExistence type="predicted"/>
<dbReference type="Pfam" id="PF01569">
    <property type="entry name" value="PAP2"/>
    <property type="match status" value="1"/>
</dbReference>
<comment type="caution">
    <text evidence="9">The sequence shown here is derived from an EMBL/GenBank/DDBJ whole genome shotgun (WGS) entry which is preliminary data.</text>
</comment>
<dbReference type="InterPro" id="IPR036938">
    <property type="entry name" value="PAP2/HPO_sf"/>
</dbReference>
<dbReference type="GO" id="GO:0016787">
    <property type="term" value="F:hydrolase activity"/>
    <property type="evidence" value="ECO:0007669"/>
    <property type="project" value="UniProtKB-KW"/>
</dbReference>
<keyword evidence="5 7" id="KW-1133">Transmembrane helix</keyword>
<dbReference type="PANTHER" id="PTHR14969:SF62">
    <property type="entry name" value="DECAPRENYLPHOSPHORYL-5-PHOSPHORIBOSE PHOSPHATASE RV3807C-RELATED"/>
    <property type="match status" value="1"/>
</dbReference>
<dbReference type="SMART" id="SM00014">
    <property type="entry name" value="acidPPc"/>
    <property type="match status" value="1"/>
</dbReference>
<evidence type="ECO:0000313" key="10">
    <source>
        <dbReference type="Proteomes" id="UP000675379"/>
    </source>
</evidence>
<evidence type="ECO:0000256" key="6">
    <source>
        <dbReference type="ARBA" id="ARBA00023136"/>
    </source>
</evidence>
<evidence type="ECO:0000313" key="9">
    <source>
        <dbReference type="EMBL" id="MBR0577437.1"/>
    </source>
</evidence>
<dbReference type="Proteomes" id="UP000675379">
    <property type="component" value="Unassembled WGS sequence"/>
</dbReference>
<feature type="domain" description="Phosphatidic acid phosphatase type 2/haloperoxidase" evidence="8">
    <location>
        <begin position="49"/>
        <end position="159"/>
    </location>
</feature>
<evidence type="ECO:0000256" key="3">
    <source>
        <dbReference type="ARBA" id="ARBA00022692"/>
    </source>
</evidence>
<dbReference type="EMBL" id="JAGSCS010000035">
    <property type="protein sequence ID" value="MBR0577437.1"/>
    <property type="molecule type" value="Genomic_DNA"/>
</dbReference>
<dbReference type="PANTHER" id="PTHR14969">
    <property type="entry name" value="SPHINGOSINE-1-PHOSPHATE PHOSPHOHYDROLASE"/>
    <property type="match status" value="1"/>
</dbReference>
<accession>A0A941HSN9</accession>
<evidence type="ECO:0000256" key="5">
    <source>
        <dbReference type="ARBA" id="ARBA00022989"/>
    </source>
</evidence>
<keyword evidence="3 7" id="KW-0812">Transmembrane</keyword>
<dbReference type="InterPro" id="IPR000326">
    <property type="entry name" value="PAP2/HPO"/>
</dbReference>
<gene>
    <name evidence="9" type="ORF">KCG48_14080</name>
</gene>
<reference evidence="9" key="1">
    <citation type="submission" date="2021-04" db="EMBL/GenBank/DDBJ databases">
        <title>Proteiniclasticum sedimins sp. nov., an obligate anaerobic bacterium isolated from anaerobic sludge.</title>
        <authorList>
            <person name="Liu J."/>
        </authorList>
    </citation>
    <scope>NUCLEOTIDE SEQUENCE</scope>
    <source>
        <strain evidence="9">BAD-10</strain>
    </source>
</reference>
<keyword evidence="2" id="KW-1003">Cell membrane</keyword>
<organism evidence="9 10">
    <name type="scientific">Proteiniclasticum sediminis</name>
    <dbReference type="NCBI Taxonomy" id="2804028"/>
    <lineage>
        <taxon>Bacteria</taxon>
        <taxon>Bacillati</taxon>
        <taxon>Bacillota</taxon>
        <taxon>Clostridia</taxon>
        <taxon>Eubacteriales</taxon>
        <taxon>Clostridiaceae</taxon>
        <taxon>Proteiniclasticum</taxon>
    </lineage>
</organism>
<dbReference type="AlphaFoldDB" id="A0A941HSN9"/>
<dbReference type="SUPFAM" id="SSF48317">
    <property type="entry name" value="Acid phosphatase/Vanadium-dependent haloperoxidase"/>
    <property type="match status" value="1"/>
</dbReference>
<feature type="transmembrane region" description="Helical" evidence="7">
    <location>
        <begin position="120"/>
        <end position="138"/>
    </location>
</feature>
<feature type="transmembrane region" description="Helical" evidence="7">
    <location>
        <begin position="144"/>
        <end position="161"/>
    </location>
</feature>
<evidence type="ECO:0000256" key="2">
    <source>
        <dbReference type="ARBA" id="ARBA00022475"/>
    </source>
</evidence>
<feature type="transmembrane region" description="Helical" evidence="7">
    <location>
        <begin position="48"/>
        <end position="66"/>
    </location>
</feature>
<evidence type="ECO:0000256" key="1">
    <source>
        <dbReference type="ARBA" id="ARBA00004651"/>
    </source>
</evidence>
<evidence type="ECO:0000259" key="8">
    <source>
        <dbReference type="SMART" id="SM00014"/>
    </source>
</evidence>
<comment type="subcellular location">
    <subcellularLocation>
        <location evidence="1">Cell membrane</location>
        <topology evidence="1">Multi-pass membrane protein</topology>
    </subcellularLocation>
</comment>
<name>A0A941HSN9_9CLOT</name>
<keyword evidence="10" id="KW-1185">Reference proteome</keyword>
<sequence length="163" mass="17771">MVIYINKNFKHKLLDYFFIAVTYLGSDVFALGFVLAFSFLPGRNLDDFSISAAIGLILSSLTVGILKNTIRRKRPFQTIIELESLKIGVDQYSFPSGHTSAAFCLAVTTAMVTSGHISSALYMALAFLVAISRVYLGVHYPTDVTAGALIGSFSAALVHILRR</sequence>
<feature type="transmembrane region" description="Helical" evidence="7">
    <location>
        <begin position="16"/>
        <end position="42"/>
    </location>
</feature>
<protein>
    <submittedName>
        <fullName evidence="9">Phosphatase PAP2 family protein</fullName>
    </submittedName>
</protein>
<keyword evidence="4" id="KW-0378">Hydrolase</keyword>
<dbReference type="Gene3D" id="1.20.144.10">
    <property type="entry name" value="Phosphatidic acid phosphatase type 2/haloperoxidase"/>
    <property type="match status" value="1"/>
</dbReference>
<dbReference type="GO" id="GO:0005886">
    <property type="term" value="C:plasma membrane"/>
    <property type="evidence" value="ECO:0007669"/>
    <property type="project" value="UniProtKB-SubCell"/>
</dbReference>
<evidence type="ECO:0000256" key="4">
    <source>
        <dbReference type="ARBA" id="ARBA00022801"/>
    </source>
</evidence>